<dbReference type="PANTHER" id="PTHR38149">
    <property type="entry name" value="ATPASE"/>
    <property type="match status" value="1"/>
</dbReference>
<feature type="domain" description="ATPase of the ABC class C-terminal" evidence="1">
    <location>
        <begin position="165"/>
        <end position="435"/>
    </location>
</feature>
<evidence type="ECO:0000259" key="2">
    <source>
        <dbReference type="Pfam" id="PF20446"/>
    </source>
</evidence>
<dbReference type="EMBL" id="RHIB01000001">
    <property type="protein sequence ID" value="RNA70588.1"/>
    <property type="molecule type" value="Genomic_DNA"/>
</dbReference>
<evidence type="ECO:0000259" key="1">
    <source>
        <dbReference type="Pfam" id="PF09818"/>
    </source>
</evidence>
<sequence>MKRLIQKVKELDGKSYKLLKTIQGKYDGDVFSLYMDYIQGDPFAAPSKIRVAFPFTYTNLPEELIDSASRKSAFEDFFAREVNLQIKKRAVSRMGTGKGGMIAIDAPGQEVLKRTAVKVTEKHIEIRLSIGLPANGRRIRGHDTGKLLGEIVPDITRKALTHFSKEAVKSHIELSDDQQLIRNYIKENEFICFIANGAVLPRESGVSNKPLSKAVSFQSPAAYEKTIQLSKEKTVTGFALPKGLTLIAGGGYHGKSTLLHAIERGVYNHAPGDGREYVITDQSAVKIKAEDGRSIHGVDISPFISNLPFEKDTRSFSTLDASGSTSQAASIMEALEMRSKLILMDEDTSATNFMIRDARMQKLVSEEPITPFVDYVESLFKDQDVSTVMAIGGSGDYFEASDHVIVMNEYRPYDKRAEVKQIASEIKNHRKKTAVTLSVPKMRILDRDNFKKKLDRKEKVEAKGKNTILFSRHMIDLSAIEQLADTSQTRTIALIIKHLTKGSSKDSTIMEAIDEIYTEINHSGLEFLSPFKGQHPGDLALPRKEEVIQTLNRFRRD</sequence>
<feature type="domain" description="ATPase of the ABC class N-terminal" evidence="2">
    <location>
        <begin position="1"/>
        <end position="161"/>
    </location>
</feature>
<dbReference type="Pfam" id="PF20446">
    <property type="entry name" value="ABC_N"/>
    <property type="match status" value="1"/>
</dbReference>
<feature type="domain" description="MRB1590-like C-terminal" evidence="3">
    <location>
        <begin position="459"/>
        <end position="556"/>
    </location>
</feature>
<comment type="caution">
    <text evidence="4">The sequence shown here is derived from an EMBL/GenBank/DDBJ whole genome shotgun (WGS) entry which is preliminary data.</text>
</comment>
<dbReference type="InterPro" id="IPR049069">
    <property type="entry name" value="MRB1590-like_C"/>
</dbReference>
<evidence type="ECO:0000313" key="5">
    <source>
        <dbReference type="Proteomes" id="UP000278746"/>
    </source>
</evidence>
<accession>A0A3M7TYB2</accession>
<dbReference type="SUPFAM" id="SSF52540">
    <property type="entry name" value="P-loop containing nucleoside triphosphate hydrolases"/>
    <property type="match status" value="1"/>
</dbReference>
<dbReference type="InterPro" id="IPR019195">
    <property type="entry name" value="ABC_ATPase_put"/>
</dbReference>
<dbReference type="OrthoDB" id="9809999at2"/>
<dbReference type="Proteomes" id="UP000278746">
    <property type="component" value="Unassembled WGS sequence"/>
</dbReference>
<reference evidence="4 5" key="1">
    <citation type="submission" date="2018-10" db="EMBL/GenBank/DDBJ databases">
        <title>Bacillus Keqinensis sp. nov., a moderately halophilic bacterium isolated from a saline-alkaline lake.</title>
        <authorList>
            <person name="Wang H."/>
        </authorList>
    </citation>
    <scope>NUCLEOTIDE SEQUENCE [LARGE SCALE GENOMIC DNA]</scope>
    <source>
        <strain evidence="4 5">KQ-3</strain>
    </source>
</reference>
<dbReference type="Pfam" id="PF21117">
    <property type="entry name" value="MRB1590_C"/>
    <property type="match status" value="1"/>
</dbReference>
<name>A0A3M7TYB2_9BACI</name>
<dbReference type="InterPro" id="IPR027417">
    <property type="entry name" value="P-loop_NTPase"/>
</dbReference>
<dbReference type="InterPro" id="IPR046834">
    <property type="entry name" value="ABC_ATPase_C"/>
</dbReference>
<organism evidence="4 5">
    <name type="scientific">Alteribacter keqinensis</name>
    <dbReference type="NCBI Taxonomy" id="2483800"/>
    <lineage>
        <taxon>Bacteria</taxon>
        <taxon>Bacillati</taxon>
        <taxon>Bacillota</taxon>
        <taxon>Bacilli</taxon>
        <taxon>Bacillales</taxon>
        <taxon>Bacillaceae</taxon>
        <taxon>Alteribacter</taxon>
    </lineage>
</organism>
<evidence type="ECO:0000313" key="4">
    <source>
        <dbReference type="EMBL" id="RNA70588.1"/>
    </source>
</evidence>
<proteinExistence type="predicted"/>
<gene>
    <name evidence="4" type="ORF">EBO34_04650</name>
</gene>
<dbReference type="Pfam" id="PF09818">
    <property type="entry name" value="ABC_ATPase"/>
    <property type="match status" value="1"/>
</dbReference>
<dbReference type="InterPro" id="IPR046833">
    <property type="entry name" value="ABC_N"/>
</dbReference>
<dbReference type="AlphaFoldDB" id="A0A3M7TYB2"/>
<dbReference type="PANTHER" id="PTHR38149:SF1">
    <property type="entry name" value="ATPASE"/>
    <property type="match status" value="1"/>
</dbReference>
<protein>
    <submittedName>
        <fullName evidence="4">ATPase</fullName>
    </submittedName>
</protein>
<evidence type="ECO:0000259" key="3">
    <source>
        <dbReference type="Pfam" id="PF21117"/>
    </source>
</evidence>
<keyword evidence="5" id="KW-1185">Reference proteome</keyword>
<dbReference type="RefSeq" id="WP_122898534.1">
    <property type="nucleotide sequence ID" value="NZ_RHIB01000001.1"/>
</dbReference>